<keyword evidence="2" id="KW-0521">NADP</keyword>
<keyword evidence="6" id="KW-1185">Reference proteome</keyword>
<evidence type="ECO:0000313" key="6">
    <source>
        <dbReference type="Proteomes" id="UP000799444"/>
    </source>
</evidence>
<evidence type="ECO:0000256" key="1">
    <source>
        <dbReference type="ARBA" id="ARBA00005725"/>
    </source>
</evidence>
<feature type="domain" description="NmrA-like" evidence="4">
    <location>
        <begin position="3"/>
        <end position="246"/>
    </location>
</feature>
<dbReference type="InterPro" id="IPR051609">
    <property type="entry name" value="NmrA/Isoflavone_reductase-like"/>
</dbReference>
<dbReference type="PANTHER" id="PTHR47706:SF4">
    <property type="entry name" value="NMRA-LIKE DOMAIN-CONTAINING PROTEIN"/>
    <property type="match status" value="1"/>
</dbReference>
<proteinExistence type="inferred from homology"/>
<dbReference type="EMBL" id="ML996168">
    <property type="protein sequence ID" value="KAF2733018.1"/>
    <property type="molecule type" value="Genomic_DNA"/>
</dbReference>
<evidence type="ECO:0000256" key="2">
    <source>
        <dbReference type="ARBA" id="ARBA00022857"/>
    </source>
</evidence>
<gene>
    <name evidence="5" type="ORF">EJ04DRAFT_565516</name>
</gene>
<organism evidence="5 6">
    <name type="scientific">Polyplosphaeria fusca</name>
    <dbReference type="NCBI Taxonomy" id="682080"/>
    <lineage>
        <taxon>Eukaryota</taxon>
        <taxon>Fungi</taxon>
        <taxon>Dikarya</taxon>
        <taxon>Ascomycota</taxon>
        <taxon>Pezizomycotina</taxon>
        <taxon>Dothideomycetes</taxon>
        <taxon>Pleosporomycetidae</taxon>
        <taxon>Pleosporales</taxon>
        <taxon>Tetraplosphaeriaceae</taxon>
        <taxon>Polyplosphaeria</taxon>
    </lineage>
</organism>
<protein>
    <submittedName>
        <fullName evidence="5">NAD(P)-binding protein</fullName>
    </submittedName>
</protein>
<dbReference type="OrthoDB" id="10000533at2759"/>
<name>A0A9P4V1E0_9PLEO</name>
<dbReference type="Gene3D" id="3.40.50.720">
    <property type="entry name" value="NAD(P)-binding Rossmann-like Domain"/>
    <property type="match status" value="1"/>
</dbReference>
<dbReference type="Proteomes" id="UP000799444">
    <property type="component" value="Unassembled WGS sequence"/>
</dbReference>
<comment type="caution">
    <text evidence="5">The sequence shown here is derived from an EMBL/GenBank/DDBJ whole genome shotgun (WGS) entry which is preliminary data.</text>
</comment>
<dbReference type="InterPro" id="IPR036291">
    <property type="entry name" value="NAD(P)-bd_dom_sf"/>
</dbReference>
<dbReference type="Pfam" id="PF05368">
    <property type="entry name" value="NmrA"/>
    <property type="match status" value="1"/>
</dbReference>
<keyword evidence="3" id="KW-0560">Oxidoreductase</keyword>
<accession>A0A9P4V1E0</accession>
<dbReference type="SUPFAM" id="SSF51735">
    <property type="entry name" value="NAD(P)-binding Rossmann-fold domains"/>
    <property type="match status" value="1"/>
</dbReference>
<reference evidence="5" key="1">
    <citation type="journal article" date="2020" name="Stud. Mycol.">
        <title>101 Dothideomycetes genomes: a test case for predicting lifestyles and emergence of pathogens.</title>
        <authorList>
            <person name="Haridas S."/>
            <person name="Albert R."/>
            <person name="Binder M."/>
            <person name="Bloem J."/>
            <person name="Labutti K."/>
            <person name="Salamov A."/>
            <person name="Andreopoulos B."/>
            <person name="Baker S."/>
            <person name="Barry K."/>
            <person name="Bills G."/>
            <person name="Bluhm B."/>
            <person name="Cannon C."/>
            <person name="Castanera R."/>
            <person name="Culley D."/>
            <person name="Daum C."/>
            <person name="Ezra D."/>
            <person name="Gonzalez J."/>
            <person name="Henrissat B."/>
            <person name="Kuo A."/>
            <person name="Liang C."/>
            <person name="Lipzen A."/>
            <person name="Lutzoni F."/>
            <person name="Magnuson J."/>
            <person name="Mondo S."/>
            <person name="Nolan M."/>
            <person name="Ohm R."/>
            <person name="Pangilinan J."/>
            <person name="Park H.-J."/>
            <person name="Ramirez L."/>
            <person name="Alfaro M."/>
            <person name="Sun H."/>
            <person name="Tritt A."/>
            <person name="Yoshinaga Y."/>
            <person name="Zwiers L.-H."/>
            <person name="Turgeon B."/>
            <person name="Goodwin S."/>
            <person name="Spatafora J."/>
            <person name="Crous P."/>
            <person name="Grigoriev I."/>
        </authorList>
    </citation>
    <scope>NUCLEOTIDE SEQUENCE</scope>
    <source>
        <strain evidence="5">CBS 125425</strain>
    </source>
</reference>
<dbReference type="InterPro" id="IPR008030">
    <property type="entry name" value="NmrA-like"/>
</dbReference>
<evidence type="ECO:0000256" key="3">
    <source>
        <dbReference type="ARBA" id="ARBA00023002"/>
    </source>
</evidence>
<dbReference type="GO" id="GO:0016491">
    <property type="term" value="F:oxidoreductase activity"/>
    <property type="evidence" value="ECO:0007669"/>
    <property type="project" value="UniProtKB-KW"/>
</dbReference>
<sequence length="317" mass="35212">MVKIAIAGGSGNVAQEIIDALVAAQKHEILILSRKDGPTPTSQQNVTWVKASYDDPDQLAQTLQGVHTLLSFVIEQDNPSGPVQKNLINAAVKAGVKRFAPSEWATSKLDHMPWYAYKAEIRRYLEDLNKDQKVLEYTLWQPGLFVNYLTAPYQTTTHIHQLEIPFDFQNRRALVLDGGDESRINWITVQDMASIVVKAIDFEGEWPVVSGILGTELSIAQLIALGEKVRGGTFKVERLEADDLKSGTWTASWMPKIDHPSLAPEQVAEFSRVGLAGFLLAISNGAFSTSDEWNRLLPDHTFTGAEEFLADVWRGKP</sequence>
<dbReference type="PANTHER" id="PTHR47706">
    <property type="entry name" value="NMRA-LIKE FAMILY PROTEIN"/>
    <property type="match status" value="1"/>
</dbReference>
<dbReference type="AlphaFoldDB" id="A0A9P4V1E0"/>
<evidence type="ECO:0000259" key="4">
    <source>
        <dbReference type="Pfam" id="PF05368"/>
    </source>
</evidence>
<comment type="similarity">
    <text evidence="1">Belongs to the NmrA-type oxidoreductase family. Isoflavone reductase subfamily.</text>
</comment>
<evidence type="ECO:0000313" key="5">
    <source>
        <dbReference type="EMBL" id="KAF2733018.1"/>
    </source>
</evidence>